<keyword evidence="1" id="KW-0285">Flavoprotein</keyword>
<accession>A0ABR4LCZ4</accession>
<dbReference type="RefSeq" id="XP_070881369.1">
    <property type="nucleotide sequence ID" value="XM_071033908.1"/>
</dbReference>
<dbReference type="Proteomes" id="UP001610432">
    <property type="component" value="Unassembled WGS sequence"/>
</dbReference>
<evidence type="ECO:0008006" key="6">
    <source>
        <dbReference type="Google" id="ProtNLM"/>
    </source>
</evidence>
<keyword evidence="5" id="KW-1185">Reference proteome</keyword>
<name>A0ABR4LCZ4_9EURO</name>
<dbReference type="EMBL" id="JBFXLQ010000068">
    <property type="protein sequence ID" value="KAL2862390.1"/>
    <property type="molecule type" value="Genomic_DNA"/>
</dbReference>
<dbReference type="InterPro" id="IPR050346">
    <property type="entry name" value="FMO-like"/>
</dbReference>
<keyword evidence="2" id="KW-0274">FAD</keyword>
<dbReference type="PANTHER" id="PTHR23023">
    <property type="entry name" value="DIMETHYLANILINE MONOOXYGENASE"/>
    <property type="match status" value="1"/>
</dbReference>
<keyword evidence="3" id="KW-0560">Oxidoreductase</keyword>
<evidence type="ECO:0000256" key="3">
    <source>
        <dbReference type="ARBA" id="ARBA00023002"/>
    </source>
</evidence>
<dbReference type="GeneID" id="98148980"/>
<comment type="caution">
    <text evidence="4">The sequence shown here is derived from an EMBL/GenBank/DDBJ whole genome shotgun (WGS) entry which is preliminary data.</text>
</comment>
<evidence type="ECO:0000256" key="2">
    <source>
        <dbReference type="ARBA" id="ARBA00022827"/>
    </source>
</evidence>
<reference evidence="4 5" key="1">
    <citation type="submission" date="2024-07" db="EMBL/GenBank/DDBJ databases">
        <title>Section-level genome sequencing and comparative genomics of Aspergillus sections Usti and Cavernicolus.</title>
        <authorList>
            <consortium name="Lawrence Berkeley National Laboratory"/>
            <person name="Nybo J.L."/>
            <person name="Vesth T.C."/>
            <person name="Theobald S."/>
            <person name="Frisvad J.C."/>
            <person name="Larsen T.O."/>
            <person name="Kjaerboelling I."/>
            <person name="Rothschild-Mancinelli K."/>
            <person name="Lyhne E.K."/>
            <person name="Kogle M.E."/>
            <person name="Barry K."/>
            <person name="Clum A."/>
            <person name="Na H."/>
            <person name="Ledsgaard L."/>
            <person name="Lin J."/>
            <person name="Lipzen A."/>
            <person name="Kuo A."/>
            <person name="Riley R."/>
            <person name="Mondo S."/>
            <person name="Labutti K."/>
            <person name="Haridas S."/>
            <person name="Pangalinan J."/>
            <person name="Salamov A.A."/>
            <person name="Simmons B.A."/>
            <person name="Magnuson J.K."/>
            <person name="Chen J."/>
            <person name="Drula E."/>
            <person name="Henrissat B."/>
            <person name="Wiebenga A."/>
            <person name="Lubbers R.J."/>
            <person name="Gomes A.C."/>
            <person name="Macurrencykelacurrency M.R."/>
            <person name="Stajich J."/>
            <person name="Grigoriev I.V."/>
            <person name="Mortensen U.H."/>
            <person name="De Vries R.P."/>
            <person name="Baker S.E."/>
            <person name="Andersen M.R."/>
        </authorList>
    </citation>
    <scope>NUCLEOTIDE SEQUENCE [LARGE SCALE GENOMIC DNA]</scope>
    <source>
        <strain evidence="4 5">CBS 449.75</strain>
    </source>
</reference>
<dbReference type="SUPFAM" id="SSF51905">
    <property type="entry name" value="FAD/NAD(P)-binding domain"/>
    <property type="match status" value="1"/>
</dbReference>
<proteinExistence type="predicted"/>
<gene>
    <name evidence="4" type="ORF">BJX67DRAFT_385641</name>
</gene>
<organism evidence="4 5">
    <name type="scientific">Aspergillus lucknowensis</name>
    <dbReference type="NCBI Taxonomy" id="176173"/>
    <lineage>
        <taxon>Eukaryota</taxon>
        <taxon>Fungi</taxon>
        <taxon>Dikarya</taxon>
        <taxon>Ascomycota</taxon>
        <taxon>Pezizomycotina</taxon>
        <taxon>Eurotiomycetes</taxon>
        <taxon>Eurotiomycetidae</taxon>
        <taxon>Eurotiales</taxon>
        <taxon>Aspergillaceae</taxon>
        <taxon>Aspergillus</taxon>
        <taxon>Aspergillus subgen. Nidulantes</taxon>
    </lineage>
</organism>
<evidence type="ECO:0000313" key="4">
    <source>
        <dbReference type="EMBL" id="KAL2862390.1"/>
    </source>
</evidence>
<dbReference type="InterPro" id="IPR036188">
    <property type="entry name" value="FAD/NAD-bd_sf"/>
</dbReference>
<protein>
    <recommendedName>
        <fullName evidence="6">FAD/NAD(P)-binding domain-containing protein</fullName>
    </recommendedName>
</protein>
<sequence length="641" mass="71105">MPKLVIVGAGFYGLIAAKTYLQVTGAYSKSEKDEHNDDDDVLIIDLASDIGGTWGRERLYPNLLSQNSYGHYEFSDLPLDVTVPGTPGETDGGRFIPGWKINRYLHIWCQKWDLTRRIRLNWKVESVSRLPSKQWALGIAFHIGGSSTPLTLTCDKLILATGLTSTPNIPDIPHAGDHPIPAIHARDVGTYCRDNLGYPPIPYPQRYLKYGAQCHAFPRSVAIYGGAKSAFDFIHLFGSLHRNSASFHLDAQPPEPVQVHWIIREDGHGPAWMTQPTTQLGRRRVASDQAICTRIVGMMSRCVHEIPKRVAWPNSTSPSRIPRVEGSWVRRLLHENPLGRAVLRQMWKQVDASIHASAGYDSQPKMKKLRPAANVIECTSPGGIANHSDLWETIWGPNVHIYRSSIAYLSGFSPDPSIHLTDGTYIPSVDLIIHATGWKPCIPINFEPPNLGAQLGLPYPSVSTQGYDWDAIERRVESKMRHIFNAGILKHATAPTRNTYRLFRRIASPTLLEEGDRSFAVLGAVYTGAVAVVAEVQALWAVAFLTGGLDKEAQGGLPAGPGPVYESVAEDIVWGRLTGVGLNVDTINYNDMLMRDLGLNPYRMGKRWSRELMAVYRPSSYAGIVEEWMALRGRREGGGRS</sequence>
<dbReference type="Gene3D" id="3.50.50.60">
    <property type="entry name" value="FAD/NAD(P)-binding domain"/>
    <property type="match status" value="1"/>
</dbReference>
<evidence type="ECO:0000256" key="1">
    <source>
        <dbReference type="ARBA" id="ARBA00022630"/>
    </source>
</evidence>
<evidence type="ECO:0000313" key="5">
    <source>
        <dbReference type="Proteomes" id="UP001610432"/>
    </source>
</evidence>